<sequence length="221" mass="25318">MTNTLTTFPLDDDLIHKVLCNLSTSKDLGSAILACKFIHASFTLHPRMSFLCVARTSLGPIRLALIAICLERQFDRNGTSNTASLQESDRFRTAMFRLMIFHAVFQRNRFRGLRLSNGRDSDVALDAAAQKRQLLQRNARKYISQLSDPELMHICEFFEFQSSVCFWLLHKLADSQSQQVYRPGPREVMQLYLKAHESPDLLPMDLLIELLVVAQFMSFST</sequence>
<protein>
    <submittedName>
        <fullName evidence="1">Uncharacterized protein</fullName>
    </submittedName>
</protein>
<evidence type="ECO:0000313" key="1">
    <source>
        <dbReference type="EMBL" id="TFK97010.1"/>
    </source>
</evidence>
<gene>
    <name evidence="1" type="ORF">BDV98DRAFT_607924</name>
</gene>
<dbReference type="EMBL" id="ML178852">
    <property type="protein sequence ID" value="TFK97010.1"/>
    <property type="molecule type" value="Genomic_DNA"/>
</dbReference>
<dbReference type="Proteomes" id="UP000305067">
    <property type="component" value="Unassembled WGS sequence"/>
</dbReference>
<dbReference type="OrthoDB" id="2745518at2759"/>
<name>A0A5C3Q9F2_9AGAR</name>
<evidence type="ECO:0000313" key="2">
    <source>
        <dbReference type="Proteomes" id="UP000305067"/>
    </source>
</evidence>
<keyword evidence="2" id="KW-1185">Reference proteome</keyword>
<accession>A0A5C3Q9F2</accession>
<reference evidence="1 2" key="1">
    <citation type="journal article" date="2019" name="Nat. Ecol. Evol.">
        <title>Megaphylogeny resolves global patterns of mushroom evolution.</title>
        <authorList>
            <person name="Varga T."/>
            <person name="Krizsan K."/>
            <person name="Foldi C."/>
            <person name="Dima B."/>
            <person name="Sanchez-Garcia M."/>
            <person name="Sanchez-Ramirez S."/>
            <person name="Szollosi G.J."/>
            <person name="Szarkandi J.G."/>
            <person name="Papp V."/>
            <person name="Albert L."/>
            <person name="Andreopoulos W."/>
            <person name="Angelini C."/>
            <person name="Antonin V."/>
            <person name="Barry K.W."/>
            <person name="Bougher N.L."/>
            <person name="Buchanan P."/>
            <person name="Buyck B."/>
            <person name="Bense V."/>
            <person name="Catcheside P."/>
            <person name="Chovatia M."/>
            <person name="Cooper J."/>
            <person name="Damon W."/>
            <person name="Desjardin D."/>
            <person name="Finy P."/>
            <person name="Geml J."/>
            <person name="Haridas S."/>
            <person name="Hughes K."/>
            <person name="Justo A."/>
            <person name="Karasinski D."/>
            <person name="Kautmanova I."/>
            <person name="Kiss B."/>
            <person name="Kocsube S."/>
            <person name="Kotiranta H."/>
            <person name="LaButti K.M."/>
            <person name="Lechner B.E."/>
            <person name="Liimatainen K."/>
            <person name="Lipzen A."/>
            <person name="Lukacs Z."/>
            <person name="Mihaltcheva S."/>
            <person name="Morgado L.N."/>
            <person name="Niskanen T."/>
            <person name="Noordeloos M.E."/>
            <person name="Ohm R.A."/>
            <person name="Ortiz-Santana B."/>
            <person name="Ovrebo C."/>
            <person name="Racz N."/>
            <person name="Riley R."/>
            <person name="Savchenko A."/>
            <person name="Shiryaev A."/>
            <person name="Soop K."/>
            <person name="Spirin V."/>
            <person name="Szebenyi C."/>
            <person name="Tomsovsky M."/>
            <person name="Tulloss R.E."/>
            <person name="Uehling J."/>
            <person name="Grigoriev I.V."/>
            <person name="Vagvolgyi C."/>
            <person name="Papp T."/>
            <person name="Martin F.M."/>
            <person name="Miettinen O."/>
            <person name="Hibbett D.S."/>
            <person name="Nagy L.G."/>
        </authorList>
    </citation>
    <scope>NUCLEOTIDE SEQUENCE [LARGE SCALE GENOMIC DNA]</scope>
    <source>
        <strain evidence="1 2">CBS 309.79</strain>
    </source>
</reference>
<proteinExistence type="predicted"/>
<dbReference type="AlphaFoldDB" id="A0A5C3Q9F2"/>
<organism evidence="1 2">
    <name type="scientific">Pterulicium gracile</name>
    <dbReference type="NCBI Taxonomy" id="1884261"/>
    <lineage>
        <taxon>Eukaryota</taxon>
        <taxon>Fungi</taxon>
        <taxon>Dikarya</taxon>
        <taxon>Basidiomycota</taxon>
        <taxon>Agaricomycotina</taxon>
        <taxon>Agaricomycetes</taxon>
        <taxon>Agaricomycetidae</taxon>
        <taxon>Agaricales</taxon>
        <taxon>Pleurotineae</taxon>
        <taxon>Pterulaceae</taxon>
        <taxon>Pterulicium</taxon>
    </lineage>
</organism>